<dbReference type="EC" id="1.1.5.3" evidence="6"/>
<dbReference type="SUPFAM" id="SSF51905">
    <property type="entry name" value="FAD/NAD(P)-binding domain"/>
    <property type="match status" value="1"/>
</dbReference>
<evidence type="ECO:0000256" key="3">
    <source>
        <dbReference type="ARBA" id="ARBA00022630"/>
    </source>
</evidence>
<dbReference type="InterPro" id="IPR006076">
    <property type="entry name" value="FAD-dep_OxRdtase"/>
</dbReference>
<comment type="similarity">
    <text evidence="2 6">Belongs to the FAD-dependent glycerol-3-phosphate dehydrogenase family.</text>
</comment>
<dbReference type="PANTHER" id="PTHR11985">
    <property type="entry name" value="GLYCEROL-3-PHOSPHATE DEHYDROGENASE"/>
    <property type="match status" value="1"/>
</dbReference>
<evidence type="ECO:0000259" key="8">
    <source>
        <dbReference type="Pfam" id="PF16901"/>
    </source>
</evidence>
<evidence type="ECO:0000313" key="10">
    <source>
        <dbReference type="Proteomes" id="UP000437709"/>
    </source>
</evidence>
<feature type="domain" description="Alpha-glycerophosphate oxidase C-terminal" evidence="8">
    <location>
        <begin position="411"/>
        <end position="535"/>
    </location>
</feature>
<keyword evidence="5 6" id="KW-0560">Oxidoreductase</keyword>
<comment type="cofactor">
    <cofactor evidence="1 6">
        <name>FAD</name>
        <dbReference type="ChEBI" id="CHEBI:57692"/>
    </cofactor>
</comment>
<dbReference type="GO" id="GO:0046168">
    <property type="term" value="P:glycerol-3-phosphate catabolic process"/>
    <property type="evidence" value="ECO:0007669"/>
    <property type="project" value="TreeGrafter"/>
</dbReference>
<dbReference type="EMBL" id="WHPC01000079">
    <property type="protein sequence ID" value="MPV38415.1"/>
    <property type="molecule type" value="Genomic_DNA"/>
</dbReference>
<feature type="domain" description="FAD dependent oxidoreductase" evidence="7">
    <location>
        <begin position="27"/>
        <end position="391"/>
    </location>
</feature>
<comment type="catalytic activity">
    <reaction evidence="6">
        <text>a quinone + sn-glycerol 3-phosphate = dihydroxyacetone phosphate + a quinol</text>
        <dbReference type="Rhea" id="RHEA:18977"/>
        <dbReference type="ChEBI" id="CHEBI:24646"/>
        <dbReference type="ChEBI" id="CHEBI:57597"/>
        <dbReference type="ChEBI" id="CHEBI:57642"/>
        <dbReference type="ChEBI" id="CHEBI:132124"/>
        <dbReference type="EC" id="1.1.5.3"/>
    </reaction>
</comment>
<dbReference type="GO" id="GO:0009331">
    <property type="term" value="C:glycerol-3-phosphate dehydrogenase (FAD) complex"/>
    <property type="evidence" value="ECO:0007669"/>
    <property type="project" value="UniProtKB-UniRule"/>
</dbReference>
<dbReference type="InterPro" id="IPR038299">
    <property type="entry name" value="DAO_C_sf"/>
</dbReference>
<dbReference type="SUPFAM" id="SSF54373">
    <property type="entry name" value="FAD-linked reductases, C-terminal domain"/>
    <property type="match status" value="1"/>
</dbReference>
<dbReference type="GO" id="GO:0004368">
    <property type="term" value="F:glycerol-3-phosphate dehydrogenase (quinone) activity"/>
    <property type="evidence" value="ECO:0007669"/>
    <property type="project" value="UniProtKB-EC"/>
</dbReference>
<keyword evidence="4" id="KW-0274">FAD</keyword>
<dbReference type="Gene3D" id="1.10.8.870">
    <property type="entry name" value="Alpha-glycerophosphate oxidase, cap domain"/>
    <property type="match status" value="1"/>
</dbReference>
<dbReference type="PANTHER" id="PTHR11985:SF31">
    <property type="entry name" value="GLYCEROL-3-PHOSPHATE DEHYDROGENASE 2"/>
    <property type="match status" value="1"/>
</dbReference>
<evidence type="ECO:0000256" key="1">
    <source>
        <dbReference type="ARBA" id="ARBA00001974"/>
    </source>
</evidence>
<dbReference type="Pfam" id="PF01266">
    <property type="entry name" value="DAO"/>
    <property type="match status" value="1"/>
</dbReference>
<dbReference type="PROSITE" id="PS00977">
    <property type="entry name" value="FAD_G3PDH_1"/>
    <property type="match status" value="1"/>
</dbReference>
<protein>
    <recommendedName>
        <fullName evidence="6">Glycerol-3-phosphate dehydrogenase</fullName>
        <ecNumber evidence="6">1.1.5.3</ecNumber>
    </recommendedName>
</protein>
<dbReference type="InterPro" id="IPR031656">
    <property type="entry name" value="DAO_C"/>
</dbReference>
<dbReference type="Gene3D" id="3.30.9.10">
    <property type="entry name" value="D-Amino Acid Oxidase, subunit A, domain 2"/>
    <property type="match status" value="1"/>
</dbReference>
<dbReference type="OrthoDB" id="9766796at2"/>
<evidence type="ECO:0000259" key="7">
    <source>
        <dbReference type="Pfam" id="PF01266"/>
    </source>
</evidence>
<dbReference type="PRINTS" id="PR01001">
    <property type="entry name" value="FADG3PDH"/>
</dbReference>
<evidence type="ECO:0000313" key="9">
    <source>
        <dbReference type="EMBL" id="MPV38415.1"/>
    </source>
</evidence>
<dbReference type="InterPro" id="IPR036188">
    <property type="entry name" value="FAD/NAD-bd_sf"/>
</dbReference>
<gene>
    <name evidence="9" type="ORF">GB881_15450</name>
</gene>
<organism evidence="9 10">
    <name type="scientific">Georgenia subflava</name>
    <dbReference type="NCBI Taxonomy" id="1622177"/>
    <lineage>
        <taxon>Bacteria</taxon>
        <taxon>Bacillati</taxon>
        <taxon>Actinomycetota</taxon>
        <taxon>Actinomycetes</taxon>
        <taxon>Micrococcales</taxon>
        <taxon>Bogoriellaceae</taxon>
        <taxon>Georgenia</taxon>
    </lineage>
</organism>
<accession>A0A6N7EPH5</accession>
<keyword evidence="3 6" id="KW-0285">Flavoprotein</keyword>
<evidence type="ECO:0000256" key="2">
    <source>
        <dbReference type="ARBA" id="ARBA00007330"/>
    </source>
</evidence>
<sequence length="585" mass="63057">MHVRSTALTEESRTSALAAMSDDEGVDVLVVGGGVTGAGIALDAATRGLRTAVVEMQDWSGGTSSRSSKLVHGGLRYLYQLDFKLVAEALRERGRLLRTTAPHLVSAQPFLWPLKTPVIERAYSAVGVGMYDALSILGSRGRSVPIQKHYSKAGALAVFPQMKPESLVGAIRYYDARVDDARLVLALVRTAVGYGALAASRAQVTDMTKDVTGRVVGANVVDLETGATHQIRARHVINATGVWTEQTEALGSAGGGLEVLASKGVHIVVPRERINGETGLFLRTEKSVLFVIPWDRYWIIGTTDTPWHEARQHPVATREDVDYILQHANAVLEPAITRDDIIGVYAGLRPLLQPGTKDDGGSSTKVSREHTVTEAAPGLTVIAGGKLTTYRQMAEDAVDFALGARAKDRPSITARTPLVGAEGFTAARRRREDIAVRRGWTAERVDHLLGRYGSEITTILEMIDADPALGRVLEGADAYLAAEVTFAVTHEGAAHLEDILLHRIRLSYETRDRGLSALEEIAAVAAPILGWDEARTAEEIAAYRRLAEAEIAAEHERDDPAAEAARLRAADLVPVRDLGPIDPAD</sequence>
<dbReference type="Pfam" id="PF16901">
    <property type="entry name" value="DAO_C"/>
    <property type="match status" value="1"/>
</dbReference>
<reference evidence="9 10" key="1">
    <citation type="submission" date="2019-10" db="EMBL/GenBank/DDBJ databases">
        <title>Georgenia wutianyii sp. nov. and Georgenia yuyongxinii sp. nov. isolated from plateau pika (Ochotona curzoniae) in the Qinghai-Tibet plateau of China.</title>
        <authorList>
            <person name="Tian Z."/>
        </authorList>
    </citation>
    <scope>NUCLEOTIDE SEQUENCE [LARGE SCALE GENOMIC DNA]</scope>
    <source>
        <strain evidence="9 10">JCM 19765</strain>
    </source>
</reference>
<evidence type="ECO:0000256" key="6">
    <source>
        <dbReference type="RuleBase" id="RU361217"/>
    </source>
</evidence>
<name>A0A6N7EPH5_9MICO</name>
<dbReference type="Gene3D" id="3.50.50.60">
    <property type="entry name" value="FAD/NAD(P)-binding domain"/>
    <property type="match status" value="1"/>
</dbReference>
<dbReference type="Proteomes" id="UP000437709">
    <property type="component" value="Unassembled WGS sequence"/>
</dbReference>
<keyword evidence="10" id="KW-1185">Reference proteome</keyword>
<dbReference type="RefSeq" id="WP_152194609.1">
    <property type="nucleotide sequence ID" value="NZ_VUKD01000002.1"/>
</dbReference>
<evidence type="ECO:0000256" key="5">
    <source>
        <dbReference type="ARBA" id="ARBA00023002"/>
    </source>
</evidence>
<proteinExistence type="inferred from homology"/>
<dbReference type="InterPro" id="IPR000447">
    <property type="entry name" value="G3P_DH_FAD-dep"/>
</dbReference>
<comment type="caution">
    <text evidence="9">The sequence shown here is derived from an EMBL/GenBank/DDBJ whole genome shotgun (WGS) entry which is preliminary data.</text>
</comment>
<evidence type="ECO:0000256" key="4">
    <source>
        <dbReference type="ARBA" id="ARBA00022827"/>
    </source>
</evidence>
<dbReference type="PROSITE" id="PS00978">
    <property type="entry name" value="FAD_G3PDH_2"/>
    <property type="match status" value="1"/>
</dbReference>
<dbReference type="AlphaFoldDB" id="A0A6N7EPH5"/>